<keyword evidence="6" id="KW-0732">Signal</keyword>
<dbReference type="EC" id="3.5.1.28" evidence="2"/>
<comment type="caution">
    <text evidence="8">The sequence shown here is derived from an EMBL/GenBank/DDBJ whole genome shotgun (WGS) entry which is preliminary data.</text>
</comment>
<keyword evidence="9" id="KW-1185">Reference proteome</keyword>
<dbReference type="SUPFAM" id="SSF55846">
    <property type="entry name" value="N-acetylmuramoyl-L-alanine amidase-like"/>
    <property type="match status" value="1"/>
</dbReference>
<evidence type="ECO:0000313" key="8">
    <source>
        <dbReference type="EMBL" id="KAB1643343.1"/>
    </source>
</evidence>
<dbReference type="InterPro" id="IPR036505">
    <property type="entry name" value="Amidase/PGRP_sf"/>
</dbReference>
<feature type="domain" description="N-acetylmuramoyl-L-alanine amidase" evidence="7">
    <location>
        <begin position="118"/>
        <end position="275"/>
    </location>
</feature>
<evidence type="ECO:0000256" key="2">
    <source>
        <dbReference type="ARBA" id="ARBA00011901"/>
    </source>
</evidence>
<dbReference type="PANTHER" id="PTHR30417:SF1">
    <property type="entry name" value="N-ACETYLMURAMOYL-L-ALANINE AMIDASE AMID"/>
    <property type="match status" value="1"/>
</dbReference>
<dbReference type="GO" id="GO:0009253">
    <property type="term" value="P:peptidoglycan catabolic process"/>
    <property type="evidence" value="ECO:0007669"/>
    <property type="project" value="InterPro"/>
</dbReference>
<feature type="signal peptide" evidence="6">
    <location>
        <begin position="1"/>
        <end position="29"/>
    </location>
</feature>
<dbReference type="GO" id="GO:0008745">
    <property type="term" value="F:N-acetylmuramoyl-L-alanine amidase activity"/>
    <property type="evidence" value="ECO:0007669"/>
    <property type="project" value="UniProtKB-EC"/>
</dbReference>
<dbReference type="PANTHER" id="PTHR30417">
    <property type="entry name" value="N-ACETYLMURAMOYL-L-ALANINE AMIDASE AMID"/>
    <property type="match status" value="1"/>
</dbReference>
<dbReference type="AlphaFoldDB" id="A0A7C8BQX5"/>
<gene>
    <name evidence="8" type="ORF">F8D48_08875</name>
</gene>
<dbReference type="GO" id="GO:0009254">
    <property type="term" value="P:peptidoglycan turnover"/>
    <property type="evidence" value="ECO:0007669"/>
    <property type="project" value="TreeGrafter"/>
</dbReference>
<dbReference type="InterPro" id="IPR051206">
    <property type="entry name" value="NAMLAA_amidase_2"/>
</dbReference>
<evidence type="ECO:0000259" key="7">
    <source>
        <dbReference type="SMART" id="SM00644"/>
    </source>
</evidence>
<evidence type="ECO:0000256" key="5">
    <source>
        <dbReference type="SAM" id="MobiDB-lite"/>
    </source>
</evidence>
<dbReference type="Pfam" id="PF01510">
    <property type="entry name" value="Amidase_2"/>
    <property type="match status" value="1"/>
</dbReference>
<protein>
    <recommendedName>
        <fullName evidence="2">N-acetylmuramoyl-L-alanine amidase</fullName>
        <ecNumber evidence="2">3.5.1.28</ecNumber>
    </recommendedName>
</protein>
<sequence length="292" mass="31067">MAKRASTIALTTSLVLAVGGALCLWSCSAASENADASAEAVPEGQIQVERYDHDVSDVLQGEQEPAKRNEEASRETSQTDGARGQGKAGAETPPSTGATSDAADLKAQLGIVEDFRPSLSHGPKTAAHQRYIVLHDTEGNGSPSSVVDWWDSNGNLVAAHFVVGKDGSIVQCVPLDEIAHHAGYGDAGHNDLYGIQEDGRDDMEGSSPIGAWAPDYALNAWSIGIEMVHMGGEGDYPAAQLEAVDGLIAYIDAYYGFESDIIDHKAWRSGNSDTSEEFAGYLRSYQSQRVHE</sequence>
<evidence type="ECO:0000256" key="3">
    <source>
        <dbReference type="ARBA" id="ARBA00022801"/>
    </source>
</evidence>
<dbReference type="Gene3D" id="3.40.80.10">
    <property type="entry name" value="Peptidoglycan recognition protein-like"/>
    <property type="match status" value="1"/>
</dbReference>
<feature type="chain" id="PRO_5039254554" description="N-acetylmuramoyl-L-alanine amidase" evidence="6">
    <location>
        <begin position="30"/>
        <end position="292"/>
    </location>
</feature>
<dbReference type="GO" id="GO:0071555">
    <property type="term" value="P:cell wall organization"/>
    <property type="evidence" value="ECO:0007669"/>
    <property type="project" value="UniProtKB-KW"/>
</dbReference>
<evidence type="ECO:0000256" key="6">
    <source>
        <dbReference type="SAM" id="SignalP"/>
    </source>
</evidence>
<dbReference type="CDD" id="cd06583">
    <property type="entry name" value="PGRP"/>
    <property type="match status" value="1"/>
</dbReference>
<feature type="region of interest" description="Disordered" evidence="5">
    <location>
        <begin position="61"/>
        <end position="101"/>
    </location>
</feature>
<organism evidence="8 9">
    <name type="scientific">Adlercreutzia muris</name>
    <dbReference type="NCBI Taxonomy" id="1796610"/>
    <lineage>
        <taxon>Bacteria</taxon>
        <taxon>Bacillati</taxon>
        <taxon>Actinomycetota</taxon>
        <taxon>Coriobacteriia</taxon>
        <taxon>Eggerthellales</taxon>
        <taxon>Eggerthellaceae</taxon>
        <taxon>Adlercreutzia</taxon>
    </lineage>
</organism>
<accession>A0A7C8BQX5</accession>
<dbReference type="RefSeq" id="WP_151431342.1">
    <property type="nucleotide sequence ID" value="NZ_JANJZI010000016.1"/>
</dbReference>
<dbReference type="EMBL" id="WAJS01000028">
    <property type="protein sequence ID" value="KAB1643343.1"/>
    <property type="molecule type" value="Genomic_DNA"/>
</dbReference>
<evidence type="ECO:0000313" key="9">
    <source>
        <dbReference type="Proteomes" id="UP000479639"/>
    </source>
</evidence>
<evidence type="ECO:0000256" key="1">
    <source>
        <dbReference type="ARBA" id="ARBA00001561"/>
    </source>
</evidence>
<comment type="catalytic activity">
    <reaction evidence="1">
        <text>Hydrolyzes the link between N-acetylmuramoyl residues and L-amino acid residues in certain cell-wall glycopeptides.</text>
        <dbReference type="EC" id="3.5.1.28"/>
    </reaction>
</comment>
<name>A0A7C8BQX5_9ACTN</name>
<dbReference type="Proteomes" id="UP000479639">
    <property type="component" value="Unassembled WGS sequence"/>
</dbReference>
<dbReference type="InterPro" id="IPR002502">
    <property type="entry name" value="Amidase_domain"/>
</dbReference>
<dbReference type="SMART" id="SM00644">
    <property type="entry name" value="Ami_2"/>
    <property type="match status" value="1"/>
</dbReference>
<proteinExistence type="predicted"/>
<keyword evidence="3" id="KW-0378">Hydrolase</keyword>
<evidence type="ECO:0000256" key="4">
    <source>
        <dbReference type="ARBA" id="ARBA00023316"/>
    </source>
</evidence>
<reference evidence="8 9" key="1">
    <citation type="submission" date="2019-09" db="EMBL/GenBank/DDBJ databases">
        <title>Whole genome shotgun sequencing (WGS) of Ellagibacter isourolithinifaciens DSM 104140(T) and Adlercreutzia muris DSM 29508(T).</title>
        <authorList>
            <person name="Stoll D.A."/>
            <person name="Danylec N."/>
            <person name="Huch M."/>
        </authorList>
    </citation>
    <scope>NUCLEOTIDE SEQUENCE [LARGE SCALE GENOMIC DNA]</scope>
    <source>
        <strain evidence="8 9">DSM 29508</strain>
    </source>
</reference>
<keyword evidence="4" id="KW-0961">Cell wall biogenesis/degradation</keyword>
<feature type="compositionally biased region" description="Basic and acidic residues" evidence="5">
    <location>
        <begin position="64"/>
        <end position="74"/>
    </location>
</feature>